<evidence type="ECO:0000313" key="4">
    <source>
        <dbReference type="EMBL" id="CUS07074.1"/>
    </source>
</evidence>
<evidence type="ECO:0000259" key="2">
    <source>
        <dbReference type="Pfam" id="PF00675"/>
    </source>
</evidence>
<dbReference type="InterPro" id="IPR007863">
    <property type="entry name" value="Peptidase_M16_C"/>
</dbReference>
<dbReference type="EMBL" id="LN891254">
    <property type="protein sequence ID" value="CUS07074.1"/>
    <property type="molecule type" value="Genomic_DNA"/>
</dbReference>
<gene>
    <name evidence="4" type="ORF">GSTUAT00008859001</name>
</gene>
<sequence>MTGTHFKKTVQFKANYAPSVITKYESQNTGMSAVVVDREGPKVLGYFTLATEILDDSGAPHTLEHLCFMGSKSYRYKGVLDKMASRAYSHTNAWTATDHTAYTLESAGWEGFGQILPVYLEHVLLPIITDSACYTEVHHIDGEGQDAGVVYSEMQGVENTASTLTGLEAVRKLYPEGVGFRYETGGMMGALRVLTSDRIREFHKDMYQPKNLCVVIVGEIVHEELLKILDEFEDSIMGDIPDPNAPWRRPWIESKPVPQLTNSSISTVEFPEKDESRGEVVVGFLGPDCTDPKSAAALETLGTFLTGSSVSVLESQLVECEDPVASSAMLYVEDRPDSLIWLSLSSVSTKRLAEAEQRLFEALKKTVDEPLDFKYMQECLRRTKRQKKYGFENSGEYFATPVITDHLFGKRDGSTLKNIETLSWYDELEKWSEKDWREFIRKWIAENKHVSVLGRPSAKLAKSIEEGEKARIAARKKELGEEGLKRLQERLEEATADNEREIPEELLGKFPVPGIDSIHFIKTGTARAGLAAKEWKTDTEAQKIIDKDSVGIPLYLHYENVTSNFVKIVFLISTESIPVERRPLLAVYLENFFDTPVVRDGVRIEFEQVVAELERDTVDYDIGSASYMDAAENIRINFRIEPEKYEVAIKWLRELMWDSIFDKKRLATTLTKMKSDIPEGKRQGNQMSWSVARMVAYSRSSVSRAQDTLTKALYLKRISKLLDDKPEQVIEQFEELRQTFAKIDNFRILVVGELTKLKNPVSAWKFFASDRPFSGKLLPIDRRGPRLTPEGTNPGKVTHIVPLATIDSSFSIHFAIGPDSPNHPKLPALLLAISYLDAVEGPLWRAVRGTGLAYSTHFVKDLDAGHLFYTIYRSPDAYKAWEASRKVINDHIDGTVAFNKHALEGALSGIVVSFADGESTLSAAATLSFINQVVHNQSKDYNMQLLRRVKEVSVDDLRNILKEFLLPIFQYDTSNNIIVTAPVKTDSIKAAYEKENFTVAVNPLSFFQDDYGLKYGLKDGQEEEDDKDDDSDDNDEEDEGDDDGEDSEDSEDE</sequence>
<evidence type="ECO:0000259" key="3">
    <source>
        <dbReference type="Pfam" id="PF05193"/>
    </source>
</evidence>
<protein>
    <recommendedName>
        <fullName evidence="6">Mitochondrial presequence protease</fullName>
    </recommendedName>
</protein>
<dbReference type="InterPro" id="IPR011765">
    <property type="entry name" value="Pept_M16_N"/>
</dbReference>
<dbReference type="AlphaFoldDB" id="A0A292PJ08"/>
<accession>A0A292PJ08</accession>
<keyword evidence="5" id="KW-1185">Reference proteome</keyword>
<evidence type="ECO:0000256" key="1">
    <source>
        <dbReference type="SAM" id="MobiDB-lite"/>
    </source>
</evidence>
<name>A0A292PJ08_9PEZI</name>
<dbReference type="Pfam" id="PF00675">
    <property type="entry name" value="Peptidase_M16"/>
    <property type="match status" value="1"/>
</dbReference>
<dbReference type="FunFam" id="3.30.830.10:FF:000015">
    <property type="entry name" value="Putative zinc metalloprotease"/>
    <property type="match status" value="1"/>
</dbReference>
<feature type="region of interest" description="Disordered" evidence="1">
    <location>
        <begin position="1017"/>
        <end position="1053"/>
    </location>
</feature>
<dbReference type="FunFam" id="3.30.830.10:FF:000031">
    <property type="entry name" value="Putative zinc metalloprotease"/>
    <property type="match status" value="1"/>
</dbReference>
<evidence type="ECO:0000313" key="5">
    <source>
        <dbReference type="Proteomes" id="UP001412239"/>
    </source>
</evidence>
<dbReference type="Pfam" id="PF05193">
    <property type="entry name" value="Peptidase_M16_C"/>
    <property type="match status" value="1"/>
</dbReference>
<dbReference type="PANTHER" id="PTHR43016">
    <property type="entry name" value="PRESEQUENCE PROTEASE"/>
    <property type="match status" value="1"/>
</dbReference>
<dbReference type="Proteomes" id="UP001412239">
    <property type="component" value="Unassembled WGS sequence"/>
</dbReference>
<dbReference type="PANTHER" id="PTHR43016:SF16">
    <property type="entry name" value="METALLOPROTEASE, PUTATIVE (AFU_ORTHOLOGUE AFUA_4G07610)-RELATED"/>
    <property type="match status" value="1"/>
</dbReference>
<evidence type="ECO:0008006" key="6">
    <source>
        <dbReference type="Google" id="ProtNLM"/>
    </source>
</evidence>
<dbReference type="SUPFAM" id="SSF63411">
    <property type="entry name" value="LuxS/MPP-like metallohydrolase"/>
    <property type="match status" value="4"/>
</dbReference>
<dbReference type="InterPro" id="IPR011249">
    <property type="entry name" value="Metalloenz_LuxS/M16"/>
</dbReference>
<feature type="domain" description="Peptidase M16 C-terminal" evidence="3">
    <location>
        <begin position="194"/>
        <end position="372"/>
    </location>
</feature>
<organism evidence="4 5">
    <name type="scientific">Tuber aestivum</name>
    <name type="common">summer truffle</name>
    <dbReference type="NCBI Taxonomy" id="59557"/>
    <lineage>
        <taxon>Eukaryota</taxon>
        <taxon>Fungi</taxon>
        <taxon>Dikarya</taxon>
        <taxon>Ascomycota</taxon>
        <taxon>Pezizomycotina</taxon>
        <taxon>Pezizomycetes</taxon>
        <taxon>Pezizales</taxon>
        <taxon>Tuberaceae</taxon>
        <taxon>Tuber</taxon>
    </lineage>
</organism>
<reference evidence="4" key="1">
    <citation type="submission" date="2015-10" db="EMBL/GenBank/DDBJ databases">
        <authorList>
            <person name="Regsiter A."/>
            <person name="william w."/>
        </authorList>
    </citation>
    <scope>NUCLEOTIDE SEQUENCE</scope>
    <source>
        <strain evidence="4">Montdore</strain>
    </source>
</reference>
<proteinExistence type="predicted"/>
<dbReference type="Gene3D" id="3.30.830.10">
    <property type="entry name" value="Metalloenzyme, LuxS/M16 peptidase-like"/>
    <property type="match status" value="4"/>
</dbReference>
<feature type="compositionally biased region" description="Acidic residues" evidence="1">
    <location>
        <begin position="1021"/>
        <end position="1053"/>
    </location>
</feature>
<dbReference type="GO" id="GO:0046872">
    <property type="term" value="F:metal ion binding"/>
    <property type="evidence" value="ECO:0007669"/>
    <property type="project" value="InterPro"/>
</dbReference>
<feature type="domain" description="Peptidase M16 N-terminal" evidence="2">
    <location>
        <begin position="56"/>
        <end position="138"/>
    </location>
</feature>